<accession>A0A3P3DAY5</accession>
<dbReference type="RefSeq" id="WP_148097637.1">
    <property type="nucleotide sequence ID" value="NZ_RRAZ01000030.1"/>
</dbReference>
<comment type="caution">
    <text evidence="1">The sequence shown here is derived from an EMBL/GenBank/DDBJ whole genome shotgun (WGS) entry which is preliminary data.</text>
</comment>
<gene>
    <name evidence="1" type="ORF">EG244_16325</name>
</gene>
<organism evidence="1 2">
    <name type="scientific">Falsigemmobacter faecalis</name>
    <dbReference type="NCBI Taxonomy" id="2488730"/>
    <lineage>
        <taxon>Bacteria</taxon>
        <taxon>Pseudomonadati</taxon>
        <taxon>Pseudomonadota</taxon>
        <taxon>Alphaproteobacteria</taxon>
        <taxon>Rhodobacterales</taxon>
        <taxon>Paracoccaceae</taxon>
        <taxon>Falsigemmobacter</taxon>
    </lineage>
</organism>
<evidence type="ECO:0000313" key="1">
    <source>
        <dbReference type="EMBL" id="RRH71381.1"/>
    </source>
</evidence>
<keyword evidence="2" id="KW-1185">Reference proteome</keyword>
<dbReference type="Proteomes" id="UP000282125">
    <property type="component" value="Unassembled WGS sequence"/>
</dbReference>
<dbReference type="EMBL" id="RRAZ01000030">
    <property type="protein sequence ID" value="RRH71381.1"/>
    <property type="molecule type" value="Genomic_DNA"/>
</dbReference>
<name>A0A3P3DAY5_9RHOB</name>
<dbReference type="AlphaFoldDB" id="A0A3P3DAY5"/>
<protein>
    <submittedName>
        <fullName evidence="1">Uncharacterized protein</fullName>
    </submittedName>
</protein>
<reference evidence="1 2" key="1">
    <citation type="submission" date="2018-11" db="EMBL/GenBank/DDBJ databases">
        <title>Gemmobacter sp. nov., YIM 102744-1 draft genome.</title>
        <authorList>
            <person name="Li G."/>
            <person name="Jiang Y."/>
        </authorList>
    </citation>
    <scope>NUCLEOTIDE SEQUENCE [LARGE SCALE GENOMIC DNA]</scope>
    <source>
        <strain evidence="1 2">YIM 102744-1</strain>
    </source>
</reference>
<evidence type="ECO:0000313" key="2">
    <source>
        <dbReference type="Proteomes" id="UP000282125"/>
    </source>
</evidence>
<proteinExistence type="predicted"/>
<sequence>MSRKSALTAQTADLAQYLAYVELVPSCPVAEFEGPIDEMVAKGLIRIAGGDVMLTKAGTYCLA</sequence>
<feature type="non-terminal residue" evidence="1">
    <location>
        <position position="63"/>
    </location>
</feature>